<keyword evidence="3" id="KW-1185">Reference proteome</keyword>
<evidence type="ECO:0000313" key="2">
    <source>
        <dbReference type="EMBL" id="OOM82493.1"/>
    </source>
</evidence>
<feature type="transmembrane region" description="Helical" evidence="1">
    <location>
        <begin position="12"/>
        <end position="33"/>
    </location>
</feature>
<dbReference type="EMBL" id="LZZM01000011">
    <property type="protein sequence ID" value="OOM82493.1"/>
    <property type="molecule type" value="Genomic_DNA"/>
</dbReference>
<evidence type="ECO:0000256" key="1">
    <source>
        <dbReference type="SAM" id="Phobius"/>
    </source>
</evidence>
<evidence type="ECO:0000313" key="3">
    <source>
        <dbReference type="Proteomes" id="UP000190890"/>
    </source>
</evidence>
<comment type="caution">
    <text evidence="2">The sequence shown here is derived from an EMBL/GenBank/DDBJ whole genome shotgun (WGS) entry which is preliminary data.</text>
</comment>
<proteinExistence type="predicted"/>
<dbReference type="Proteomes" id="UP000190890">
    <property type="component" value="Unassembled WGS sequence"/>
</dbReference>
<gene>
    <name evidence="2" type="ORF">CLPUN_01950</name>
</gene>
<keyword evidence="1" id="KW-1133">Transmembrane helix</keyword>
<accession>A0A1S8TXH6</accession>
<keyword evidence="1" id="KW-0472">Membrane</keyword>
<sequence>MADQKSTKIITVIIYFLIIALISLILYSLFLIINNSYYSIDTPRNSIKVGTISSK</sequence>
<dbReference type="AlphaFoldDB" id="A0A1S8TXH6"/>
<protein>
    <submittedName>
        <fullName evidence="2">Uncharacterized protein</fullName>
    </submittedName>
</protein>
<organism evidence="2 3">
    <name type="scientific">Clostridium puniceum</name>
    <dbReference type="NCBI Taxonomy" id="29367"/>
    <lineage>
        <taxon>Bacteria</taxon>
        <taxon>Bacillati</taxon>
        <taxon>Bacillota</taxon>
        <taxon>Clostridia</taxon>
        <taxon>Eubacteriales</taxon>
        <taxon>Clostridiaceae</taxon>
        <taxon>Clostridium</taxon>
    </lineage>
</organism>
<keyword evidence="1" id="KW-0812">Transmembrane</keyword>
<reference evidence="2 3" key="1">
    <citation type="submission" date="2016-05" db="EMBL/GenBank/DDBJ databases">
        <title>Microbial solvent formation.</title>
        <authorList>
            <person name="Poehlein A."/>
            <person name="Montoya Solano J.D."/>
            <person name="Flitsch S."/>
            <person name="Krabben P."/>
            <person name="Duerre P."/>
            <person name="Daniel R."/>
        </authorList>
    </citation>
    <scope>NUCLEOTIDE SEQUENCE [LARGE SCALE GENOMIC DNA]</scope>
    <source>
        <strain evidence="2 3">DSM 2619</strain>
    </source>
</reference>
<name>A0A1S8TXH6_9CLOT</name>